<comment type="caution">
    <text evidence="6">The sequence shown here is derived from an EMBL/GenBank/DDBJ whole genome shotgun (WGS) entry which is preliminary data.</text>
</comment>
<feature type="compositionally biased region" description="Polar residues" evidence="4">
    <location>
        <begin position="10"/>
        <end position="21"/>
    </location>
</feature>
<dbReference type="Pfam" id="PF00010">
    <property type="entry name" value="HLH"/>
    <property type="match status" value="1"/>
</dbReference>
<evidence type="ECO:0000256" key="3">
    <source>
        <dbReference type="ARBA" id="ARBA00023163"/>
    </source>
</evidence>
<name>A0AAV7EY82_ARIFI</name>
<evidence type="ECO:0000313" key="6">
    <source>
        <dbReference type="EMBL" id="KAG9453524.1"/>
    </source>
</evidence>
<proteinExistence type="predicted"/>
<reference evidence="6 7" key="1">
    <citation type="submission" date="2021-07" db="EMBL/GenBank/DDBJ databases">
        <title>The Aristolochia fimbriata genome: insights into angiosperm evolution, floral development and chemical biosynthesis.</title>
        <authorList>
            <person name="Jiao Y."/>
        </authorList>
    </citation>
    <scope>NUCLEOTIDE SEQUENCE [LARGE SCALE GENOMIC DNA]</scope>
    <source>
        <strain evidence="6">IBCAS-2021</strain>
        <tissue evidence="6">Leaf</tissue>
    </source>
</reference>
<keyword evidence="7" id="KW-1185">Reference proteome</keyword>
<keyword evidence="2" id="KW-0238">DNA-binding</keyword>
<sequence>MDKGELNPAAPSSSQEGQQHLMSTHLSSFQKGSFHFPCWSSSQGYSSSLLCGSSSSSANGVSEGSRIMASSQSHSQAEKRRRARINGHLSTLRRLIPSANQLDKASLLAKVIDHVKDLKRKTSEINKCSIIPTEMNEVTVELNYQGFPTLTVSLCCDDRPDLFTDLIGVLQGLRLRTVRADMSTVEGRVRNVFILRTIAGEDGASSCLSSLRDSLEALLGRLISSNVSSEPNYYTKRQRILSSLSACSNNNSTYVDIDRSSGS</sequence>
<dbReference type="PANTHER" id="PTHR45844">
    <property type="entry name" value="TRANSCRIPTION FACTOR BHLH30"/>
    <property type="match status" value="1"/>
</dbReference>
<dbReference type="GO" id="GO:0003677">
    <property type="term" value="F:DNA binding"/>
    <property type="evidence" value="ECO:0007669"/>
    <property type="project" value="UniProtKB-KW"/>
</dbReference>
<keyword evidence="1" id="KW-0805">Transcription regulation</keyword>
<dbReference type="Proteomes" id="UP000825729">
    <property type="component" value="Unassembled WGS sequence"/>
</dbReference>
<dbReference type="Gene3D" id="4.10.280.10">
    <property type="entry name" value="Helix-loop-helix DNA-binding domain"/>
    <property type="match status" value="1"/>
</dbReference>
<evidence type="ECO:0000256" key="4">
    <source>
        <dbReference type="SAM" id="MobiDB-lite"/>
    </source>
</evidence>
<feature type="region of interest" description="Disordered" evidence="4">
    <location>
        <begin position="61"/>
        <end position="82"/>
    </location>
</feature>
<evidence type="ECO:0000259" key="5">
    <source>
        <dbReference type="PROSITE" id="PS50888"/>
    </source>
</evidence>
<feature type="domain" description="BHLH" evidence="5">
    <location>
        <begin position="69"/>
        <end position="118"/>
    </location>
</feature>
<dbReference type="SUPFAM" id="SSF55021">
    <property type="entry name" value="ACT-like"/>
    <property type="match status" value="1"/>
</dbReference>
<dbReference type="AlphaFoldDB" id="A0AAV7EY82"/>
<gene>
    <name evidence="6" type="ORF">H6P81_006428</name>
</gene>
<dbReference type="GO" id="GO:0046983">
    <property type="term" value="F:protein dimerization activity"/>
    <property type="evidence" value="ECO:0007669"/>
    <property type="project" value="InterPro"/>
</dbReference>
<dbReference type="InterPro" id="IPR011598">
    <property type="entry name" value="bHLH_dom"/>
</dbReference>
<dbReference type="SUPFAM" id="SSF47459">
    <property type="entry name" value="HLH, helix-loop-helix DNA-binding domain"/>
    <property type="match status" value="1"/>
</dbReference>
<dbReference type="PROSITE" id="PS50888">
    <property type="entry name" value="BHLH"/>
    <property type="match status" value="1"/>
</dbReference>
<dbReference type="SMART" id="SM00353">
    <property type="entry name" value="HLH"/>
    <property type="match status" value="1"/>
</dbReference>
<evidence type="ECO:0000313" key="7">
    <source>
        <dbReference type="Proteomes" id="UP000825729"/>
    </source>
</evidence>
<evidence type="ECO:0000256" key="2">
    <source>
        <dbReference type="ARBA" id="ARBA00023125"/>
    </source>
</evidence>
<dbReference type="InterPro" id="IPR045865">
    <property type="entry name" value="ACT-like_dom_sf"/>
</dbReference>
<evidence type="ECO:0000256" key="1">
    <source>
        <dbReference type="ARBA" id="ARBA00023015"/>
    </source>
</evidence>
<dbReference type="PANTHER" id="PTHR45844:SF18">
    <property type="entry name" value="TRANSCRIPTION FACTOR BHLH51"/>
    <property type="match status" value="1"/>
</dbReference>
<dbReference type="InterPro" id="IPR045847">
    <property type="entry name" value="AIG1-like"/>
</dbReference>
<feature type="region of interest" description="Disordered" evidence="4">
    <location>
        <begin position="1"/>
        <end position="21"/>
    </location>
</feature>
<dbReference type="EMBL" id="JAINDJ010000003">
    <property type="protein sequence ID" value="KAG9453524.1"/>
    <property type="molecule type" value="Genomic_DNA"/>
</dbReference>
<dbReference type="GO" id="GO:0003700">
    <property type="term" value="F:DNA-binding transcription factor activity"/>
    <property type="evidence" value="ECO:0007669"/>
    <property type="project" value="InterPro"/>
</dbReference>
<protein>
    <recommendedName>
        <fullName evidence="5">BHLH domain-containing protein</fullName>
    </recommendedName>
</protein>
<dbReference type="CDD" id="cd11455">
    <property type="entry name" value="bHLH_AtAIG1_like"/>
    <property type="match status" value="1"/>
</dbReference>
<keyword evidence="3" id="KW-0804">Transcription</keyword>
<organism evidence="6 7">
    <name type="scientific">Aristolochia fimbriata</name>
    <name type="common">White veined hardy Dutchman's pipe vine</name>
    <dbReference type="NCBI Taxonomy" id="158543"/>
    <lineage>
        <taxon>Eukaryota</taxon>
        <taxon>Viridiplantae</taxon>
        <taxon>Streptophyta</taxon>
        <taxon>Embryophyta</taxon>
        <taxon>Tracheophyta</taxon>
        <taxon>Spermatophyta</taxon>
        <taxon>Magnoliopsida</taxon>
        <taxon>Magnoliidae</taxon>
        <taxon>Piperales</taxon>
        <taxon>Aristolochiaceae</taxon>
        <taxon>Aristolochia</taxon>
    </lineage>
</organism>
<dbReference type="InterPro" id="IPR036638">
    <property type="entry name" value="HLH_DNA-bd_sf"/>
</dbReference>
<dbReference type="CDD" id="cd04873">
    <property type="entry name" value="ACT_UUR-ACR-like"/>
    <property type="match status" value="1"/>
</dbReference>
<accession>A0AAV7EY82</accession>